<reference evidence="15 16" key="1">
    <citation type="submission" date="2014-03" db="EMBL/GenBank/DDBJ databases">
        <title>Whole genome sequence of Novosphingobium resinovorum KF1.</title>
        <authorList>
            <person name="Gan H.M."/>
            <person name="Gan H.Y."/>
            <person name="Chew T.H."/>
            <person name="Savka M.A."/>
        </authorList>
    </citation>
    <scope>NUCLEOTIDE SEQUENCE [LARGE SCALE GENOMIC DNA]</scope>
    <source>
        <strain evidence="15 16">KF1</strain>
    </source>
</reference>
<dbReference type="EMBL" id="CP017077">
    <property type="protein sequence ID" value="AOR80614.1"/>
    <property type="molecule type" value="Genomic_DNA"/>
</dbReference>
<evidence type="ECO:0000313" key="14">
    <source>
        <dbReference type="EMBL" id="AOR81409.1"/>
    </source>
</evidence>
<keyword evidence="17" id="KW-1185">Reference proteome</keyword>
<dbReference type="InterPro" id="IPR036397">
    <property type="entry name" value="RNaseH_sf"/>
</dbReference>
<dbReference type="NCBIfam" id="NF033546">
    <property type="entry name" value="transpos_IS21"/>
    <property type="match status" value="1"/>
</dbReference>
<proteinExistence type="inferred from homology"/>
<dbReference type="InterPro" id="IPR017894">
    <property type="entry name" value="HTH_IS21_transposase_type"/>
</dbReference>
<evidence type="ECO:0000313" key="13">
    <source>
        <dbReference type="EMBL" id="AOR81256.1"/>
    </source>
</evidence>
<dbReference type="PANTHER" id="PTHR35004:SF7">
    <property type="entry name" value="INTEGRASE PROTEIN"/>
    <property type="match status" value="1"/>
</dbReference>
<geneLocation type="plasmid" evidence="10 17">
    <name>pSA2</name>
</geneLocation>
<evidence type="ECO:0000313" key="7">
    <source>
        <dbReference type="EMBL" id="AOR78821.1"/>
    </source>
</evidence>
<protein>
    <submittedName>
        <fullName evidence="7 15">Transposase</fullName>
    </submittedName>
</protein>
<comment type="similarity">
    <text evidence="1">Belongs to the transposase IS21/IS408/IS1162 family.</text>
</comment>
<dbReference type="Pfam" id="PF22483">
    <property type="entry name" value="Mu-transpos_C_2"/>
    <property type="match status" value="1"/>
</dbReference>
<geneLocation type="plasmid" evidence="7 17">
    <name>pSA1</name>
</geneLocation>
<dbReference type="KEGG" id="nre:BES08_31550"/>
<dbReference type="PROSITE" id="PS50994">
    <property type="entry name" value="INTEGRASE"/>
    <property type="match status" value="1"/>
</dbReference>
<keyword evidence="3" id="KW-0238">DNA-binding</keyword>
<evidence type="ECO:0000313" key="9">
    <source>
        <dbReference type="EMBL" id="AOR79847.1"/>
    </source>
</evidence>
<evidence type="ECO:0000313" key="15">
    <source>
        <dbReference type="EMBL" id="EZP65884.1"/>
    </source>
</evidence>
<dbReference type="InterPro" id="IPR009057">
    <property type="entry name" value="Homeodomain-like_sf"/>
</dbReference>
<dbReference type="EMBL" id="CP017079">
    <property type="protein sequence ID" value="AOR81409.1"/>
    <property type="molecule type" value="Genomic_DNA"/>
</dbReference>
<evidence type="ECO:0000259" key="6">
    <source>
        <dbReference type="PROSITE" id="PS50994"/>
    </source>
</evidence>
<dbReference type="PATRIC" id="fig|158500.4.peg.5852"/>
<evidence type="ECO:0000313" key="16">
    <source>
        <dbReference type="Proteomes" id="UP000024329"/>
    </source>
</evidence>
<dbReference type="eggNOG" id="COG4584">
    <property type="taxonomic scope" value="Bacteria"/>
</dbReference>
<dbReference type="EMBL" id="CP017076">
    <property type="protein sequence ID" value="AOR78821.1"/>
    <property type="molecule type" value="Genomic_DNA"/>
</dbReference>
<gene>
    <name evidence="7" type="ORF">BES08_18045</name>
    <name evidence="8" type="ORF">BES08_20090</name>
    <name evidence="9" type="ORF">BES08_24120</name>
    <name evidence="10" type="ORF">BES08_27630</name>
    <name evidence="11" type="ORF">BES08_29855</name>
    <name evidence="12" type="ORF">BES08_30235</name>
    <name evidence="13" type="ORF">BES08_30895</name>
    <name evidence="14" type="ORF">BES08_31550</name>
    <name evidence="15" type="ORF">BV97_05781</name>
</gene>
<keyword evidence="4" id="KW-0233">DNA recombination</keyword>
<reference evidence="17" key="3">
    <citation type="journal article" date="2017" name="J. Biotechnol.">
        <title>Complete genome sequence of Novosphingobium resinovorum SA1, a versatile xenobiotic-degrading bacterium capable of utilizing sulfanilic acid.</title>
        <authorList>
            <person name="Hegedus B."/>
            <person name="Kos P.B."/>
            <person name="Balint B."/>
            <person name="Maroti G."/>
            <person name="Gan H.M."/>
            <person name="Perei K."/>
            <person name="Rakhely G."/>
        </authorList>
    </citation>
    <scope>NUCLEOTIDE SEQUENCE [LARGE SCALE GENOMIC DNA]</scope>
    <source>
        <strain evidence="17">SA1</strain>
    </source>
</reference>
<feature type="domain" description="HTH IS21-type" evidence="5">
    <location>
        <begin position="7"/>
        <end position="70"/>
    </location>
</feature>
<dbReference type="GO" id="GO:0003677">
    <property type="term" value="F:DNA binding"/>
    <property type="evidence" value="ECO:0007669"/>
    <property type="project" value="UniProtKB-KW"/>
</dbReference>
<dbReference type="GO" id="GO:0032196">
    <property type="term" value="P:transposition"/>
    <property type="evidence" value="ECO:0007669"/>
    <property type="project" value="UniProtKB-KW"/>
</dbReference>
<dbReference type="PANTHER" id="PTHR35004">
    <property type="entry name" value="TRANSPOSASE RV3428C-RELATED"/>
    <property type="match status" value="1"/>
</dbReference>
<keyword evidence="7" id="KW-0614">Plasmid</keyword>
<dbReference type="KEGG" id="nre:BES08_18045"/>
<dbReference type="PROSITE" id="PS50531">
    <property type="entry name" value="HTH_IS21"/>
    <property type="match status" value="1"/>
</dbReference>
<dbReference type="Proteomes" id="UP000094626">
    <property type="component" value="Plasmid pSA3"/>
</dbReference>
<evidence type="ECO:0000259" key="5">
    <source>
        <dbReference type="PROSITE" id="PS50531"/>
    </source>
</evidence>
<dbReference type="GO" id="GO:0015074">
    <property type="term" value="P:DNA integration"/>
    <property type="evidence" value="ECO:0007669"/>
    <property type="project" value="InterPro"/>
</dbReference>
<dbReference type="KEGG" id="nre:BES08_30235"/>
<geneLocation type="plasmid" evidence="14 17">
    <name>pSA4</name>
</geneLocation>
<dbReference type="Gene3D" id="3.30.420.10">
    <property type="entry name" value="Ribonuclease H-like superfamily/Ribonuclease H"/>
    <property type="match status" value="1"/>
</dbReference>
<dbReference type="KEGG" id="nre:BES08_20090"/>
<organism evidence="15 16">
    <name type="scientific">Novosphingobium resinovorum</name>
    <dbReference type="NCBI Taxonomy" id="158500"/>
    <lineage>
        <taxon>Bacteria</taxon>
        <taxon>Pseudomonadati</taxon>
        <taxon>Pseudomonadota</taxon>
        <taxon>Alphaproteobacteria</taxon>
        <taxon>Sphingomonadales</taxon>
        <taxon>Sphingomonadaceae</taxon>
        <taxon>Novosphingobium</taxon>
    </lineage>
</organism>
<dbReference type="InterPro" id="IPR054353">
    <property type="entry name" value="IstA-like_C"/>
</dbReference>
<reference evidence="7" key="2">
    <citation type="submission" date="2016-08" db="EMBL/GenBank/DDBJ databases">
        <authorList>
            <person name="Seilhamer J.J."/>
        </authorList>
    </citation>
    <scope>NUCLEOTIDE SEQUENCE [LARGE SCALE GENOMIC DNA]</scope>
    <source>
        <strain evidence="7">SA1</strain>
        <plasmid evidence="7">pSA1</plasmid>
        <plasmid evidence="10">pSA2</plasmid>
        <plasmid evidence="11">pSA3</plasmid>
        <plasmid evidence="14">pSA4</plasmid>
    </source>
</reference>
<feature type="domain" description="Integrase catalytic" evidence="6">
    <location>
        <begin position="121"/>
        <end position="308"/>
    </location>
</feature>
<evidence type="ECO:0000256" key="1">
    <source>
        <dbReference type="ARBA" id="ARBA00009277"/>
    </source>
</evidence>
<dbReference type="EMBL" id="CP017076">
    <property type="protein sequence ID" value="AOR79180.1"/>
    <property type="molecule type" value="Genomic_DNA"/>
</dbReference>
<geneLocation type="plasmid" evidence="11 17">
    <name>pSA3</name>
</geneLocation>
<dbReference type="KEGG" id="nre:BES08_29855"/>
<dbReference type="InterPro" id="IPR001584">
    <property type="entry name" value="Integrase_cat-core"/>
</dbReference>
<dbReference type="Proteomes" id="UP000094626">
    <property type="component" value="Plasmid pSA2"/>
</dbReference>
<dbReference type="AlphaFoldDB" id="A0A031IWD0"/>
<keyword evidence="2" id="KW-0815">Transposition</keyword>
<dbReference type="SUPFAM" id="SSF46689">
    <property type="entry name" value="Homeodomain-like"/>
    <property type="match status" value="1"/>
</dbReference>
<accession>A0A031IWD0</accession>
<evidence type="ECO:0000313" key="8">
    <source>
        <dbReference type="EMBL" id="AOR79180.1"/>
    </source>
</evidence>
<dbReference type="Proteomes" id="UP000024329">
    <property type="component" value="Unassembled WGS sequence"/>
</dbReference>
<dbReference type="EMBL" id="JFYZ01000105">
    <property type="protein sequence ID" value="EZP65884.1"/>
    <property type="molecule type" value="Genomic_DNA"/>
</dbReference>
<evidence type="ECO:0000313" key="11">
    <source>
        <dbReference type="EMBL" id="AOR81091.1"/>
    </source>
</evidence>
<name>A0A031IWD0_9SPHN</name>
<dbReference type="KEGG" id="nre:BES08_24120"/>
<dbReference type="KEGG" id="nre:BES08_30895"/>
<evidence type="ECO:0000256" key="3">
    <source>
        <dbReference type="ARBA" id="ARBA00023125"/>
    </source>
</evidence>
<dbReference type="EMBL" id="CP017078">
    <property type="protein sequence ID" value="AOR81157.1"/>
    <property type="molecule type" value="Genomic_DNA"/>
</dbReference>
<evidence type="ECO:0000313" key="17">
    <source>
        <dbReference type="Proteomes" id="UP000094626"/>
    </source>
</evidence>
<evidence type="ECO:0000313" key="12">
    <source>
        <dbReference type="EMBL" id="AOR81157.1"/>
    </source>
</evidence>
<evidence type="ECO:0000256" key="2">
    <source>
        <dbReference type="ARBA" id="ARBA00022578"/>
    </source>
</evidence>
<dbReference type="KEGG" id="nre:BES08_27630"/>
<dbReference type="EMBL" id="CP017076">
    <property type="protein sequence ID" value="AOR79847.1"/>
    <property type="molecule type" value="Genomic_DNA"/>
</dbReference>
<dbReference type="EMBL" id="CP017078">
    <property type="protein sequence ID" value="AOR81091.1"/>
    <property type="molecule type" value="Genomic_DNA"/>
</dbReference>
<dbReference type="Proteomes" id="UP000094626">
    <property type="component" value="Plasmid pSA1"/>
</dbReference>
<evidence type="ECO:0000256" key="4">
    <source>
        <dbReference type="ARBA" id="ARBA00023172"/>
    </source>
</evidence>
<sequence length="502" mass="57170">MGIYSVELYLQVRLACADGMSQRAAAKRFNVSRDTVRKMLSFSSPPGYRRQSAPQRPKLDGFVGIIDGWLEGDRGVPRKQRHTAKRVFDRLRTEHGFTGGYTIIKDYIREREQRSREMFVPLAHPAGDAQADFGEALVEIGGVEQKAYFFALDLPHSDACYVRAYPAAVAEAWVDGHVHAFAFFGAVPRSIVYDNDRCLVAKILPDGTRKRATLFSAFLSHYVIRDRYARPGKGNEKGNVEGLVGYCRRNFMVPIPKFPTWEAFNLWLEEQCRRRQQDKVRGESETIGERLQRDLAAMQPLPATPFEACDQTGGRVSSQSLVRYRTNDYSVPVAWGHQEVWIRAYVDAVVIGCRSEVIARHPRCHAREEVIFDPLHYLPLIEQKINAFDQAAPLQGWDLPEAFGTLQRLMEGRMHKHGRREYVQVLRLLETFTIADLQAAVEQAIDLGAIGFDAVRHLVLCRVERVPPRLDLDVYPFLPRTTVEKTFARAYMSLLSDRQEAA</sequence>
<dbReference type="GO" id="GO:0006310">
    <property type="term" value="P:DNA recombination"/>
    <property type="evidence" value="ECO:0007669"/>
    <property type="project" value="UniProtKB-KW"/>
</dbReference>
<evidence type="ECO:0000313" key="10">
    <source>
        <dbReference type="EMBL" id="AOR80614.1"/>
    </source>
</evidence>
<dbReference type="Proteomes" id="UP000094626">
    <property type="component" value="Plasmid pSA4"/>
</dbReference>
<dbReference type="EMBL" id="CP017078">
    <property type="protein sequence ID" value="AOR81256.1"/>
    <property type="molecule type" value="Genomic_DNA"/>
</dbReference>